<feature type="transmembrane region" description="Helical" evidence="8">
    <location>
        <begin position="94"/>
        <end position="116"/>
    </location>
</feature>
<keyword evidence="11" id="KW-1185">Reference proteome</keyword>
<evidence type="ECO:0000256" key="3">
    <source>
        <dbReference type="ARBA" id="ARBA00022475"/>
    </source>
</evidence>
<feature type="transmembrane region" description="Helical" evidence="8">
    <location>
        <begin position="231"/>
        <end position="253"/>
    </location>
</feature>
<dbReference type="PROSITE" id="PS50928">
    <property type="entry name" value="ABC_TM1"/>
    <property type="match status" value="1"/>
</dbReference>
<dbReference type="AlphaFoldDB" id="A0A1W1VYK1"/>
<comment type="similarity">
    <text evidence="8">Belongs to the binding-protein-dependent transport system permease family.</text>
</comment>
<keyword evidence="4" id="KW-0997">Cell inner membrane</keyword>
<accession>A0A1W1VYK1</accession>
<dbReference type="PANTHER" id="PTHR43357">
    <property type="entry name" value="INNER MEMBRANE ABC TRANSPORTER PERMEASE PROTEIN YDCV"/>
    <property type="match status" value="1"/>
</dbReference>
<gene>
    <name evidence="10" type="ORF">SAMN00808754_2181</name>
</gene>
<evidence type="ECO:0000259" key="9">
    <source>
        <dbReference type="PROSITE" id="PS50928"/>
    </source>
</evidence>
<evidence type="ECO:0000256" key="1">
    <source>
        <dbReference type="ARBA" id="ARBA00004429"/>
    </source>
</evidence>
<protein>
    <submittedName>
        <fullName evidence="10">Putative spermidine/putrescine transport system permease protein</fullName>
    </submittedName>
</protein>
<evidence type="ECO:0000313" key="10">
    <source>
        <dbReference type="EMBL" id="SMB98181.1"/>
    </source>
</evidence>
<keyword evidence="7 8" id="KW-0472">Membrane</keyword>
<feature type="transmembrane region" description="Helical" evidence="8">
    <location>
        <begin position="57"/>
        <end position="82"/>
    </location>
</feature>
<comment type="subcellular location">
    <subcellularLocation>
        <location evidence="1">Cell inner membrane</location>
        <topology evidence="1">Multi-pass membrane protein</topology>
    </subcellularLocation>
    <subcellularLocation>
        <location evidence="8">Cell membrane</location>
        <topology evidence="8">Multi-pass membrane protein</topology>
    </subcellularLocation>
</comment>
<reference evidence="10 11" key="1">
    <citation type="submission" date="2017-04" db="EMBL/GenBank/DDBJ databases">
        <authorList>
            <person name="Afonso C.L."/>
            <person name="Miller P.J."/>
            <person name="Scott M.A."/>
            <person name="Spackman E."/>
            <person name="Goraichik I."/>
            <person name="Dimitrov K.M."/>
            <person name="Suarez D.L."/>
            <person name="Swayne D.E."/>
        </authorList>
    </citation>
    <scope>NUCLEOTIDE SEQUENCE [LARGE SCALE GENOMIC DNA]</scope>
    <source>
        <strain evidence="10 11">ToBE</strain>
    </source>
</reference>
<dbReference type="GO" id="GO:0055085">
    <property type="term" value="P:transmembrane transport"/>
    <property type="evidence" value="ECO:0007669"/>
    <property type="project" value="InterPro"/>
</dbReference>
<evidence type="ECO:0000256" key="2">
    <source>
        <dbReference type="ARBA" id="ARBA00022448"/>
    </source>
</evidence>
<dbReference type="Gene3D" id="1.10.3720.10">
    <property type="entry name" value="MetI-like"/>
    <property type="match status" value="1"/>
</dbReference>
<keyword evidence="3" id="KW-1003">Cell membrane</keyword>
<dbReference type="PANTHER" id="PTHR43357:SF4">
    <property type="entry name" value="INNER MEMBRANE ABC TRANSPORTER PERMEASE PROTEIN YDCV"/>
    <property type="match status" value="1"/>
</dbReference>
<evidence type="ECO:0000256" key="8">
    <source>
        <dbReference type="RuleBase" id="RU363032"/>
    </source>
</evidence>
<dbReference type="STRING" id="698762.SAMN00808754_2181"/>
<dbReference type="EMBL" id="LT838272">
    <property type="protein sequence ID" value="SMB98181.1"/>
    <property type="molecule type" value="Genomic_DNA"/>
</dbReference>
<dbReference type="GO" id="GO:0005886">
    <property type="term" value="C:plasma membrane"/>
    <property type="evidence" value="ECO:0007669"/>
    <property type="project" value="UniProtKB-SubCell"/>
</dbReference>
<evidence type="ECO:0000256" key="5">
    <source>
        <dbReference type="ARBA" id="ARBA00022692"/>
    </source>
</evidence>
<dbReference type="OrthoDB" id="9783627at2"/>
<name>A0A1W1VYK1_9FIRM</name>
<dbReference type="CDD" id="cd06261">
    <property type="entry name" value="TM_PBP2"/>
    <property type="match status" value="1"/>
</dbReference>
<keyword evidence="6 8" id="KW-1133">Transmembrane helix</keyword>
<feature type="transmembrane region" description="Helical" evidence="8">
    <location>
        <begin position="12"/>
        <end position="37"/>
    </location>
</feature>
<sequence>MQRRLNQAIFFLLLAFIIIPLVVPVIYSFSLFWQGLWPEGFTLKWYQLILSDPKYKPAAIVSLIVASSAVLLNIFISVPAAYTVTRLKGFLGNFIDTTFQVLPLVIPPLIVGLALLQSFTREPLALTGTVYIVIIAHTLLGFPFMFRSVLASFRTIDERILSEAAASLGASLWQRLWYVVIPNVMPGILSGSLLVFAISMGEFEVTSMVAGFKAQTFPLVLFQQLRNDMRIASAVSAILVYISVASFLLINYISSKIKSST</sequence>
<feature type="transmembrane region" description="Helical" evidence="8">
    <location>
        <begin position="176"/>
        <end position="198"/>
    </location>
</feature>
<dbReference type="InterPro" id="IPR035906">
    <property type="entry name" value="MetI-like_sf"/>
</dbReference>
<evidence type="ECO:0000313" key="11">
    <source>
        <dbReference type="Proteomes" id="UP000192569"/>
    </source>
</evidence>
<dbReference type="SUPFAM" id="SSF161098">
    <property type="entry name" value="MetI-like"/>
    <property type="match status" value="1"/>
</dbReference>
<feature type="transmembrane region" description="Helical" evidence="8">
    <location>
        <begin position="128"/>
        <end position="146"/>
    </location>
</feature>
<evidence type="ECO:0000256" key="7">
    <source>
        <dbReference type="ARBA" id="ARBA00023136"/>
    </source>
</evidence>
<proteinExistence type="inferred from homology"/>
<dbReference type="Proteomes" id="UP000192569">
    <property type="component" value="Chromosome I"/>
</dbReference>
<keyword evidence="2 8" id="KW-0813">Transport</keyword>
<evidence type="ECO:0000256" key="6">
    <source>
        <dbReference type="ARBA" id="ARBA00022989"/>
    </source>
</evidence>
<keyword evidence="5 8" id="KW-0812">Transmembrane</keyword>
<dbReference type="InterPro" id="IPR000515">
    <property type="entry name" value="MetI-like"/>
</dbReference>
<evidence type="ECO:0000256" key="4">
    <source>
        <dbReference type="ARBA" id="ARBA00022519"/>
    </source>
</evidence>
<dbReference type="Pfam" id="PF00528">
    <property type="entry name" value="BPD_transp_1"/>
    <property type="match status" value="1"/>
</dbReference>
<organism evidence="10 11">
    <name type="scientific">Thermanaeromonas toyohensis ToBE</name>
    <dbReference type="NCBI Taxonomy" id="698762"/>
    <lineage>
        <taxon>Bacteria</taxon>
        <taxon>Bacillati</taxon>
        <taxon>Bacillota</taxon>
        <taxon>Clostridia</taxon>
        <taxon>Neomoorellales</taxon>
        <taxon>Neomoorellaceae</taxon>
        <taxon>Thermanaeromonas</taxon>
    </lineage>
</organism>
<dbReference type="RefSeq" id="WP_084665743.1">
    <property type="nucleotide sequence ID" value="NZ_LT838272.1"/>
</dbReference>
<feature type="domain" description="ABC transmembrane type-1" evidence="9">
    <location>
        <begin position="59"/>
        <end position="250"/>
    </location>
</feature>